<dbReference type="Gene3D" id="1.10.10.10">
    <property type="entry name" value="Winged helix-like DNA-binding domain superfamily/Winged helix DNA-binding domain"/>
    <property type="match status" value="1"/>
</dbReference>
<accession>A0A1A8ZNK2</accession>
<dbReference type="SUPFAM" id="SSF46894">
    <property type="entry name" value="C-terminal effector domain of the bipartite response regulators"/>
    <property type="match status" value="1"/>
</dbReference>
<dbReference type="GO" id="GO:0003677">
    <property type="term" value="F:DNA binding"/>
    <property type="evidence" value="ECO:0007669"/>
    <property type="project" value="InterPro"/>
</dbReference>
<dbReference type="GO" id="GO:0006355">
    <property type="term" value="P:regulation of DNA-templated transcription"/>
    <property type="evidence" value="ECO:0007669"/>
    <property type="project" value="InterPro"/>
</dbReference>
<protein>
    <submittedName>
        <fullName evidence="3">Regulatory protein, luxR family</fullName>
    </submittedName>
</protein>
<proteinExistence type="predicted"/>
<name>A0A1A8ZNK2_9ACTN</name>
<reference evidence="3 4" key="1">
    <citation type="submission" date="2016-06" db="EMBL/GenBank/DDBJ databases">
        <authorList>
            <person name="Kjaerup R.B."/>
            <person name="Dalgaard T.S."/>
            <person name="Juul-Madsen H.R."/>
        </authorList>
    </citation>
    <scope>NUCLEOTIDE SEQUENCE [LARGE SCALE GENOMIC DNA]</scope>
    <source>
        <strain evidence="3 4">DSM 45248</strain>
    </source>
</reference>
<dbReference type="InterPro" id="IPR000792">
    <property type="entry name" value="Tscrpt_reg_LuxR_C"/>
</dbReference>
<feature type="domain" description="HTH luxR-type" evidence="2">
    <location>
        <begin position="73"/>
        <end position="108"/>
    </location>
</feature>
<dbReference type="AlphaFoldDB" id="A0A1A8ZNK2"/>
<dbReference type="PATRIC" id="fig|299146.4.peg.2426"/>
<evidence type="ECO:0000256" key="1">
    <source>
        <dbReference type="SAM" id="MobiDB-lite"/>
    </source>
</evidence>
<dbReference type="InterPro" id="IPR016032">
    <property type="entry name" value="Sig_transdc_resp-reg_C-effctor"/>
</dbReference>
<dbReference type="Pfam" id="PF00196">
    <property type="entry name" value="GerE"/>
    <property type="match status" value="1"/>
</dbReference>
<dbReference type="OrthoDB" id="3699634at2"/>
<dbReference type="Proteomes" id="UP000198765">
    <property type="component" value="Chromosome I"/>
</dbReference>
<organism evidence="3 4">
    <name type="scientific">Micromonospora narathiwatensis</name>
    <dbReference type="NCBI Taxonomy" id="299146"/>
    <lineage>
        <taxon>Bacteria</taxon>
        <taxon>Bacillati</taxon>
        <taxon>Actinomycetota</taxon>
        <taxon>Actinomycetes</taxon>
        <taxon>Micromonosporales</taxon>
        <taxon>Micromonosporaceae</taxon>
        <taxon>Micromonospora</taxon>
    </lineage>
</organism>
<dbReference type="InterPro" id="IPR036388">
    <property type="entry name" value="WH-like_DNA-bd_sf"/>
</dbReference>
<sequence length="130" mass="13634">MSTTDPLSRTAPAHGRTASIQPAATPGSTRSGRRRTAVDAVLAGLTLPLVGFAVADLVNPDWSPVETMVSHYDIAGQLVISPLTAKTHVTRAIAKLGVRDRVQLVILAYETGLVRPGEAGPGFPGRQDAR</sequence>
<dbReference type="SMART" id="SM00421">
    <property type="entry name" value="HTH_LUXR"/>
    <property type="match status" value="1"/>
</dbReference>
<evidence type="ECO:0000313" key="4">
    <source>
        <dbReference type="Proteomes" id="UP000198765"/>
    </source>
</evidence>
<gene>
    <name evidence="3" type="ORF">GA0070621_2346</name>
</gene>
<evidence type="ECO:0000259" key="2">
    <source>
        <dbReference type="SMART" id="SM00421"/>
    </source>
</evidence>
<feature type="region of interest" description="Disordered" evidence="1">
    <location>
        <begin position="1"/>
        <end position="35"/>
    </location>
</feature>
<evidence type="ECO:0000313" key="3">
    <source>
        <dbReference type="EMBL" id="SBT45441.1"/>
    </source>
</evidence>
<keyword evidence="4" id="KW-1185">Reference proteome</keyword>
<dbReference type="EMBL" id="LT594324">
    <property type="protein sequence ID" value="SBT45441.1"/>
    <property type="molecule type" value="Genomic_DNA"/>
</dbReference>